<organism evidence="2 3">
    <name type="scientific">Paraburkholderia madseniana</name>
    <dbReference type="NCBI Taxonomy" id="2599607"/>
    <lineage>
        <taxon>Bacteria</taxon>
        <taxon>Pseudomonadati</taxon>
        <taxon>Pseudomonadota</taxon>
        <taxon>Betaproteobacteria</taxon>
        <taxon>Burkholderiales</taxon>
        <taxon>Burkholderiaceae</taxon>
        <taxon>Paraburkholderia</taxon>
    </lineage>
</organism>
<keyword evidence="1" id="KW-1133">Transmembrane helix</keyword>
<keyword evidence="1" id="KW-0472">Membrane</keyword>
<comment type="caution">
    <text evidence="2">The sequence shown here is derived from an EMBL/GenBank/DDBJ whole genome shotgun (WGS) entry which is preliminary data.</text>
</comment>
<dbReference type="AlphaFoldDB" id="A0A6N6W6A8"/>
<proteinExistence type="predicted"/>
<dbReference type="OrthoDB" id="5666689at2"/>
<reference evidence="2 3" key="1">
    <citation type="journal article" date="2020" name="Int. J. Syst. Evol. Microbiol.">
        <title>Paraburkholderia madseniana sp. nov., a phenolic acid-degrading bacterium isolated from acidic forest soil.</title>
        <authorList>
            <person name="Wilhelm R.C."/>
            <person name="Murphy S.J.L."/>
            <person name="Feriancek N.M."/>
            <person name="Karasz D.C."/>
            <person name="DeRito C.M."/>
            <person name="Newman J.D."/>
            <person name="Buckley D.H."/>
        </authorList>
    </citation>
    <scope>NUCLEOTIDE SEQUENCE [LARGE SCALE GENOMIC DNA]</scope>
    <source>
        <strain evidence="2 3">RP11</strain>
    </source>
</reference>
<name>A0A6N6W6A8_9BURK</name>
<sequence>MKTGMSSRTRGSSAGHGSLRLRQFHIRLIVAALIAVPCGIYAFGISVDGGTAIKISTAANGHQTVNIAPTVVGVSNNTYNGPVIAATNIDLQNAQTVTNSGTIKAANSFATLTSTTRKAHRSQLSMPQQKYSVRIL</sequence>
<evidence type="ECO:0000313" key="3">
    <source>
        <dbReference type="Proteomes" id="UP000463700"/>
    </source>
</evidence>
<evidence type="ECO:0000256" key="1">
    <source>
        <dbReference type="SAM" id="Phobius"/>
    </source>
</evidence>
<gene>
    <name evidence="2" type="ORF">FSO04_31685</name>
</gene>
<dbReference type="RefSeq" id="WP_154565543.1">
    <property type="nucleotide sequence ID" value="NZ_JAMXWG010000076.1"/>
</dbReference>
<dbReference type="Proteomes" id="UP000463700">
    <property type="component" value="Unassembled WGS sequence"/>
</dbReference>
<evidence type="ECO:0000313" key="2">
    <source>
        <dbReference type="EMBL" id="KAE8755943.1"/>
    </source>
</evidence>
<accession>A0A6N6W6A8</accession>
<dbReference type="EMBL" id="VOSW01000075">
    <property type="protein sequence ID" value="KAE8755943.1"/>
    <property type="molecule type" value="Genomic_DNA"/>
</dbReference>
<feature type="transmembrane region" description="Helical" evidence="1">
    <location>
        <begin position="28"/>
        <end position="47"/>
    </location>
</feature>
<keyword evidence="1" id="KW-0812">Transmembrane</keyword>
<protein>
    <submittedName>
        <fullName evidence="2">Uncharacterized protein</fullName>
    </submittedName>
</protein>